<protein>
    <submittedName>
        <fullName evidence="2">Uncharacterized protein</fullName>
    </submittedName>
</protein>
<reference evidence="3" key="1">
    <citation type="submission" date="2024-01" db="EMBL/GenBank/DDBJ databases">
        <title>Roseobacter fucihabitans sp. nov., isolated from the brown alga Fucus spiralis.</title>
        <authorList>
            <person name="Hahnke S."/>
            <person name="Berger M."/>
            <person name="Schlingloff A."/>
            <person name="Athale I."/>
            <person name="Neumann-Schaal M."/>
            <person name="Adenaya A."/>
            <person name="Poehlein A."/>
            <person name="Daniel R."/>
            <person name="Pertersen J."/>
            <person name="Brinkhoff T."/>
        </authorList>
    </citation>
    <scope>NUCLEOTIDE SEQUENCE [LARGE SCALE GENOMIC DNA]</scope>
    <source>
        <strain evidence="3">B14</strain>
    </source>
</reference>
<sequence length="159" mass="17002">MSEIEDLQTRIMSALDRVATGVDAFADAEDIDALKTALEDEKTVNAELNEQVRELGERQAAALEALEARAAATAARMDQFDQDLQRLRRANAQLGEACEALRAANAEGVGEPELINQAMIAELDALRAARSAEISQADEIIAALTPLLEAGAPQTQETA</sequence>
<evidence type="ECO:0000313" key="2">
    <source>
        <dbReference type="EMBL" id="WVX48888.1"/>
    </source>
</evidence>
<gene>
    <name evidence="2" type="ORF">ROLI_019710</name>
</gene>
<accession>A0ABZ2BSC1</accession>
<evidence type="ECO:0000256" key="1">
    <source>
        <dbReference type="SAM" id="Coils"/>
    </source>
</evidence>
<keyword evidence="3" id="KW-1185">Reference proteome</keyword>
<proteinExistence type="predicted"/>
<feature type="coiled-coil region" evidence="1">
    <location>
        <begin position="31"/>
        <end position="107"/>
    </location>
</feature>
<organism evidence="2 3">
    <name type="scientific">Roseobacter fucihabitans</name>
    <dbReference type="NCBI Taxonomy" id="1537242"/>
    <lineage>
        <taxon>Bacteria</taxon>
        <taxon>Pseudomonadati</taxon>
        <taxon>Pseudomonadota</taxon>
        <taxon>Alphaproteobacteria</taxon>
        <taxon>Rhodobacterales</taxon>
        <taxon>Roseobacteraceae</taxon>
        <taxon>Roseobacter</taxon>
    </lineage>
</organism>
<evidence type="ECO:0000313" key="3">
    <source>
        <dbReference type="Proteomes" id="UP001318682"/>
    </source>
</evidence>
<dbReference type="Proteomes" id="UP001318682">
    <property type="component" value="Chromosome"/>
</dbReference>
<keyword evidence="1" id="KW-0175">Coiled coil</keyword>
<dbReference type="RefSeq" id="WP_187430402.1">
    <property type="nucleotide sequence ID" value="NZ_CP143423.1"/>
</dbReference>
<name>A0ABZ2BSC1_9RHOB</name>
<dbReference type="EMBL" id="CP143423">
    <property type="protein sequence ID" value="WVX48888.1"/>
    <property type="molecule type" value="Genomic_DNA"/>
</dbReference>